<evidence type="ECO:0000313" key="1">
    <source>
        <dbReference type="EMBL" id="GAE93126.1"/>
    </source>
</evidence>
<evidence type="ECO:0000313" key="2">
    <source>
        <dbReference type="Proteomes" id="UP000019102"/>
    </source>
</evidence>
<reference evidence="1 2" key="1">
    <citation type="journal article" date="2014" name="Genome Announc.">
        <title>Draft Genome Sequence of the Boron-Tolerant and Moderately Halotolerant Bacterium Gracilibacillus boraciitolerans JCM 21714T.</title>
        <authorList>
            <person name="Ahmed I."/>
            <person name="Oshima K."/>
            <person name="Suda W."/>
            <person name="Kitamura K."/>
            <person name="Iida T."/>
            <person name="Ohmori Y."/>
            <person name="Fujiwara T."/>
            <person name="Hattori M."/>
            <person name="Ohkuma M."/>
        </authorList>
    </citation>
    <scope>NUCLEOTIDE SEQUENCE [LARGE SCALE GENOMIC DNA]</scope>
    <source>
        <strain evidence="1 2">JCM 21714</strain>
    </source>
</reference>
<dbReference type="EMBL" id="BAVS01000009">
    <property type="protein sequence ID" value="GAE93126.1"/>
    <property type="molecule type" value="Genomic_DNA"/>
</dbReference>
<gene>
    <name evidence="1" type="ORF">JCM21714_2165</name>
</gene>
<dbReference type="AlphaFoldDB" id="W4VJ00"/>
<comment type="caution">
    <text evidence="1">The sequence shown here is derived from an EMBL/GenBank/DDBJ whole genome shotgun (WGS) entry which is preliminary data.</text>
</comment>
<dbReference type="eggNOG" id="COG3543">
    <property type="taxonomic scope" value="Bacteria"/>
</dbReference>
<name>W4VJ00_9BACI</name>
<dbReference type="InterPro" id="IPR009702">
    <property type="entry name" value="DUF1284"/>
</dbReference>
<accession>W4VJ00</accession>
<protein>
    <submittedName>
        <fullName evidence="1">Iron-sulfur binding protein</fullName>
    </submittedName>
</protein>
<dbReference type="OrthoDB" id="121064at2"/>
<dbReference type="Pfam" id="PF06935">
    <property type="entry name" value="DUF1284"/>
    <property type="match status" value="1"/>
</dbReference>
<dbReference type="Proteomes" id="UP000019102">
    <property type="component" value="Unassembled WGS sequence"/>
</dbReference>
<organism evidence="1 2">
    <name type="scientific">Gracilibacillus boraciitolerans JCM 21714</name>
    <dbReference type="NCBI Taxonomy" id="1298598"/>
    <lineage>
        <taxon>Bacteria</taxon>
        <taxon>Bacillati</taxon>
        <taxon>Bacillota</taxon>
        <taxon>Bacilli</taxon>
        <taxon>Bacillales</taxon>
        <taxon>Bacillaceae</taxon>
        <taxon>Gracilibacillus</taxon>
    </lineage>
</organism>
<sequence>MGYSKEYIQNMTALHQTLRINPKTDIYLVSGPDQLCEKYPADSHDYHCENNSIYKRDDSILKKLGIQSGQVLKWEEIEARIRKYVVPDDINSICATCSWRSYGICQEGGVQEMLDRTGLRKLE</sequence>
<proteinExistence type="predicted"/>
<dbReference type="STRING" id="1298598.JCM21714_2165"/>
<keyword evidence="2" id="KW-1185">Reference proteome</keyword>